<gene>
    <name evidence="3" type="primary">cheD</name>
    <name evidence="4" type="ORF">HNQ59_002656</name>
</gene>
<reference evidence="4 5" key="1">
    <citation type="submission" date="2020-08" db="EMBL/GenBank/DDBJ databases">
        <title>Genomic Encyclopedia of Type Strains, Phase IV (KMG-IV): sequencing the most valuable type-strain genomes for metagenomic binning, comparative biology and taxonomic classification.</title>
        <authorList>
            <person name="Goeker M."/>
        </authorList>
    </citation>
    <scope>NUCLEOTIDE SEQUENCE [LARGE SCALE GENOMIC DNA]</scope>
    <source>
        <strain evidence="4 5">DSM 27165</strain>
    </source>
</reference>
<dbReference type="PANTHER" id="PTHR35147:SF2">
    <property type="entry name" value="CHEMORECEPTOR GLUTAMINE DEAMIDASE CHED-RELATED"/>
    <property type="match status" value="1"/>
</dbReference>
<dbReference type="Pfam" id="PF03975">
    <property type="entry name" value="CheD"/>
    <property type="match status" value="1"/>
</dbReference>
<dbReference type="InterPro" id="IPR011324">
    <property type="entry name" value="Cytotoxic_necrot_fac-like_cat"/>
</dbReference>
<proteinExistence type="inferred from homology"/>
<dbReference type="PANTHER" id="PTHR35147">
    <property type="entry name" value="CHEMORECEPTOR GLUTAMINE DEAMIDASE CHED-RELATED"/>
    <property type="match status" value="1"/>
</dbReference>
<organism evidence="4 5">
    <name type="scientific">Chitinivorax tropicus</name>
    <dbReference type="NCBI Taxonomy" id="714531"/>
    <lineage>
        <taxon>Bacteria</taxon>
        <taxon>Pseudomonadati</taxon>
        <taxon>Pseudomonadota</taxon>
        <taxon>Betaproteobacteria</taxon>
        <taxon>Chitinivorax</taxon>
    </lineage>
</organism>
<dbReference type="SUPFAM" id="SSF64438">
    <property type="entry name" value="CNF1/YfiH-like putative cysteine hydrolases"/>
    <property type="match status" value="1"/>
</dbReference>
<comment type="function">
    <text evidence="3">Probably deamidates glutamine residues to glutamate on methyl-accepting chemotaxis receptors (MCPs), playing an important role in chemotaxis.</text>
</comment>
<sequence>MTGQRGYEEALAPTLYFDKNFDCEAAKIMPGEYYVTGRNMVLVTVLGSCVSACIRDKQSGVGGMNHFMLPEGGAGDMGNPLAASARYGSYAMEVLINQLLKLGAKRSHMEAKVFGGGNVLRGFTVANVGERNARFVENYLGFEQIPIVAQDLLDVYPRKIYFFPTSGKVLVKKLKSVHNDTIVAREREYGQRLQYSSVEGDVELFG</sequence>
<dbReference type="AlphaFoldDB" id="A0A840MPH3"/>
<dbReference type="NCBIfam" id="NF010013">
    <property type="entry name" value="PRK13487.1"/>
    <property type="match status" value="1"/>
</dbReference>
<keyword evidence="1 3" id="KW-0145">Chemotaxis</keyword>
<dbReference type="Gene3D" id="3.30.1330.200">
    <property type="match status" value="1"/>
</dbReference>
<dbReference type="CDD" id="cd16352">
    <property type="entry name" value="CheD"/>
    <property type="match status" value="1"/>
</dbReference>
<evidence type="ECO:0000256" key="1">
    <source>
        <dbReference type="ARBA" id="ARBA00022500"/>
    </source>
</evidence>
<evidence type="ECO:0000313" key="5">
    <source>
        <dbReference type="Proteomes" id="UP000575898"/>
    </source>
</evidence>
<comment type="caution">
    <text evidence="4">The sequence shown here is derived from an EMBL/GenBank/DDBJ whole genome shotgun (WGS) entry which is preliminary data.</text>
</comment>
<dbReference type="InterPro" id="IPR005659">
    <property type="entry name" value="Chemorcpt_Glu_NH3ase_CheD"/>
</dbReference>
<comment type="catalytic activity">
    <reaction evidence="3">
        <text>L-glutaminyl-[protein] + H2O = L-glutamyl-[protein] + NH4(+)</text>
        <dbReference type="Rhea" id="RHEA:16441"/>
        <dbReference type="Rhea" id="RHEA-COMP:10207"/>
        <dbReference type="Rhea" id="RHEA-COMP:10208"/>
        <dbReference type="ChEBI" id="CHEBI:15377"/>
        <dbReference type="ChEBI" id="CHEBI:28938"/>
        <dbReference type="ChEBI" id="CHEBI:29973"/>
        <dbReference type="ChEBI" id="CHEBI:30011"/>
        <dbReference type="EC" id="3.5.1.44"/>
    </reaction>
</comment>
<keyword evidence="5" id="KW-1185">Reference proteome</keyword>
<evidence type="ECO:0000256" key="2">
    <source>
        <dbReference type="ARBA" id="ARBA00022801"/>
    </source>
</evidence>
<dbReference type="GO" id="GO:0006935">
    <property type="term" value="P:chemotaxis"/>
    <property type="evidence" value="ECO:0007669"/>
    <property type="project" value="UniProtKB-UniRule"/>
</dbReference>
<keyword evidence="2 3" id="KW-0378">Hydrolase</keyword>
<dbReference type="RefSeq" id="WP_184040083.1">
    <property type="nucleotide sequence ID" value="NZ_JACHHY010000016.1"/>
</dbReference>
<evidence type="ECO:0000256" key="3">
    <source>
        <dbReference type="HAMAP-Rule" id="MF_01440"/>
    </source>
</evidence>
<dbReference type="EC" id="3.5.1.44" evidence="3"/>
<comment type="similarity">
    <text evidence="3">Belongs to the CheD family.</text>
</comment>
<protein>
    <recommendedName>
        <fullName evidence="3">Probable chemoreceptor glutamine deamidase CheD</fullName>
        <ecNumber evidence="3">3.5.1.44</ecNumber>
    </recommendedName>
</protein>
<dbReference type="InterPro" id="IPR038592">
    <property type="entry name" value="CheD-like_sf"/>
</dbReference>
<dbReference type="GO" id="GO:0050568">
    <property type="term" value="F:protein-glutamine glutaminase activity"/>
    <property type="evidence" value="ECO:0007669"/>
    <property type="project" value="UniProtKB-UniRule"/>
</dbReference>
<accession>A0A840MPH3</accession>
<dbReference type="HAMAP" id="MF_01440">
    <property type="entry name" value="CheD"/>
    <property type="match status" value="1"/>
</dbReference>
<evidence type="ECO:0000313" key="4">
    <source>
        <dbReference type="EMBL" id="MBB5019355.1"/>
    </source>
</evidence>
<dbReference type="Proteomes" id="UP000575898">
    <property type="component" value="Unassembled WGS sequence"/>
</dbReference>
<dbReference type="EMBL" id="JACHHY010000016">
    <property type="protein sequence ID" value="MBB5019355.1"/>
    <property type="molecule type" value="Genomic_DNA"/>
</dbReference>
<name>A0A840MPH3_9PROT</name>